<feature type="transmembrane region" description="Helical" evidence="1">
    <location>
        <begin position="40"/>
        <end position="60"/>
    </location>
</feature>
<feature type="transmembrane region" description="Helical" evidence="1">
    <location>
        <begin position="72"/>
        <end position="92"/>
    </location>
</feature>
<proteinExistence type="predicted"/>
<evidence type="ECO:0000313" key="2">
    <source>
        <dbReference type="EMBL" id="QUX28843.1"/>
    </source>
</evidence>
<feature type="transmembrane region" description="Helical" evidence="1">
    <location>
        <begin position="112"/>
        <end position="134"/>
    </location>
</feature>
<dbReference type="EMBL" id="CP074132">
    <property type="protein sequence ID" value="QUX28843.1"/>
    <property type="molecule type" value="Genomic_DNA"/>
</dbReference>
<protein>
    <submittedName>
        <fullName evidence="2">Uncharacterized protein</fullName>
    </submittedName>
</protein>
<dbReference type="Proteomes" id="UP000678016">
    <property type="component" value="Chromosome"/>
</dbReference>
<reference evidence="3" key="1">
    <citation type="submission" date="2021-05" db="EMBL/GenBank/DDBJ databases">
        <title>Direct Submission.</title>
        <authorList>
            <person name="Li K."/>
            <person name="Gao J."/>
        </authorList>
    </citation>
    <scope>NUCLEOTIDE SEQUENCE [LARGE SCALE GENOMIC DNA]</scope>
    <source>
        <strain evidence="3">HDS12</strain>
    </source>
</reference>
<sequence>MPPRREARVVDATARRAGTVCPPREEFSTARRRVLRARSLIALGFYALAWALVFVVLATAHSMGALAVSRDGMASVLLASLLLAPVLLWLVVKPLHVLGRALTRRLGGHRVLWTAALVVAALTLGITALTALTADPALGVIAAGDLVAPLAEGVALLSVAALAALPMTVLYAALRVDRPMPESITRGLLALALQAVTSW</sequence>
<organism evidence="2 3">
    <name type="scientific">Nocardiopsis akebiae</name>
    <dbReference type="NCBI Taxonomy" id="2831968"/>
    <lineage>
        <taxon>Bacteria</taxon>
        <taxon>Bacillati</taxon>
        <taxon>Actinomycetota</taxon>
        <taxon>Actinomycetes</taxon>
        <taxon>Streptosporangiales</taxon>
        <taxon>Nocardiopsidaceae</taxon>
        <taxon>Nocardiopsis</taxon>
    </lineage>
</organism>
<dbReference type="RefSeq" id="WP_212641759.1">
    <property type="nucleotide sequence ID" value="NZ_CP074132.1"/>
</dbReference>
<keyword evidence="1" id="KW-0812">Transmembrane</keyword>
<feature type="transmembrane region" description="Helical" evidence="1">
    <location>
        <begin position="154"/>
        <end position="174"/>
    </location>
</feature>
<keyword evidence="1" id="KW-1133">Transmembrane helix</keyword>
<name>A0ABX8C7G5_9ACTN</name>
<accession>A0ABX8C7G5</accession>
<evidence type="ECO:0000256" key="1">
    <source>
        <dbReference type="SAM" id="Phobius"/>
    </source>
</evidence>
<keyword evidence="3" id="KW-1185">Reference proteome</keyword>
<keyword evidence="1" id="KW-0472">Membrane</keyword>
<evidence type="ECO:0000313" key="3">
    <source>
        <dbReference type="Proteomes" id="UP000678016"/>
    </source>
</evidence>
<gene>
    <name evidence="2" type="ORF">KGD83_27210</name>
</gene>